<dbReference type="InterPro" id="IPR029063">
    <property type="entry name" value="SAM-dependent_MTases_sf"/>
</dbReference>
<dbReference type="Gene3D" id="3.40.50.150">
    <property type="entry name" value="Vaccinia Virus protein VP39"/>
    <property type="match status" value="1"/>
</dbReference>
<dbReference type="GO" id="GO:0032259">
    <property type="term" value="P:methylation"/>
    <property type="evidence" value="ECO:0007669"/>
    <property type="project" value="UniProtKB-KW"/>
</dbReference>
<evidence type="ECO:0000259" key="2">
    <source>
        <dbReference type="Pfam" id="PF13649"/>
    </source>
</evidence>
<name>A0ABR7KNT1_9SPHI</name>
<feature type="domain" description="Methyltransferase" evidence="2">
    <location>
        <begin position="79"/>
        <end position="174"/>
    </location>
</feature>
<proteinExistence type="predicted"/>
<gene>
    <name evidence="3" type="ORF">H7U22_04805</name>
</gene>
<dbReference type="PANTHER" id="PTHR43861">
    <property type="entry name" value="TRANS-ACONITATE 2-METHYLTRANSFERASE-RELATED"/>
    <property type="match status" value="1"/>
</dbReference>
<keyword evidence="4" id="KW-1185">Reference proteome</keyword>
<dbReference type="Pfam" id="PF13649">
    <property type="entry name" value="Methyltransf_25"/>
    <property type="match status" value="1"/>
</dbReference>
<dbReference type="SUPFAM" id="SSF53335">
    <property type="entry name" value="S-adenosyl-L-methionine-dependent methyltransferases"/>
    <property type="match status" value="1"/>
</dbReference>
<dbReference type="EMBL" id="JACRYL010000003">
    <property type="protein sequence ID" value="MBC6109735.1"/>
    <property type="molecule type" value="Genomic_DNA"/>
</dbReference>
<organism evidence="3 4">
    <name type="scientific">Pedobacter fastidiosus</name>
    <dbReference type="NCBI Taxonomy" id="2765361"/>
    <lineage>
        <taxon>Bacteria</taxon>
        <taxon>Pseudomonadati</taxon>
        <taxon>Bacteroidota</taxon>
        <taxon>Sphingobacteriia</taxon>
        <taxon>Sphingobacteriales</taxon>
        <taxon>Sphingobacteriaceae</taxon>
        <taxon>Pedobacter</taxon>
    </lineage>
</organism>
<keyword evidence="1" id="KW-0808">Transferase</keyword>
<keyword evidence="3" id="KW-0489">Methyltransferase</keyword>
<evidence type="ECO:0000313" key="4">
    <source>
        <dbReference type="Proteomes" id="UP000652755"/>
    </source>
</evidence>
<accession>A0ABR7KNT1</accession>
<protein>
    <submittedName>
        <fullName evidence="3">Methyltransferase domain-containing protein</fullName>
    </submittedName>
</protein>
<dbReference type="InterPro" id="IPR041698">
    <property type="entry name" value="Methyltransf_25"/>
</dbReference>
<reference evidence="3 4" key="1">
    <citation type="submission" date="2020-08" db="EMBL/GenBank/DDBJ databases">
        <authorList>
            <person name="Sun Q."/>
            <person name="Inoue M."/>
        </authorList>
    </citation>
    <scope>NUCLEOTIDE SEQUENCE [LARGE SCALE GENOMIC DNA]</scope>
    <source>
        <strain evidence="3 4">CCM 8938</strain>
    </source>
</reference>
<dbReference type="Gene3D" id="6.10.140.280">
    <property type="match status" value="1"/>
</dbReference>
<dbReference type="GO" id="GO:0008168">
    <property type="term" value="F:methyltransferase activity"/>
    <property type="evidence" value="ECO:0007669"/>
    <property type="project" value="UniProtKB-KW"/>
</dbReference>
<dbReference type="RefSeq" id="WP_187070216.1">
    <property type="nucleotide sequence ID" value="NZ_JACRYL010000003.1"/>
</dbReference>
<evidence type="ECO:0000313" key="3">
    <source>
        <dbReference type="EMBL" id="MBC6109735.1"/>
    </source>
</evidence>
<dbReference type="Proteomes" id="UP000652755">
    <property type="component" value="Unassembled WGS sequence"/>
</dbReference>
<evidence type="ECO:0000256" key="1">
    <source>
        <dbReference type="ARBA" id="ARBA00022679"/>
    </source>
</evidence>
<comment type="caution">
    <text evidence="3">The sequence shown here is derived from an EMBL/GenBank/DDBJ whole genome shotgun (WGS) entry which is preliminary data.</text>
</comment>
<sequence length="258" mass="29422">MSTLNINDRTESHFRDLGLNGRKSKAPFRGLGVLEEIQNQFNAVSEKYDRQRRFLIPCFDDFYGTALTLSEEVKSVKNILDVGAGTGLMSAFFNEKYPNAKITLVDISASMLKKAEERFEGNENISFLNADFATVDLPDNHYDLVVSGLAIHHLPNELKQQLFGKIAKALKPNGWFINADQVLGETDLAENIYTENWKNHVQQNLNLTEEERQSAFERIKVDIMAPLKPQLEWLENAGLQNANCYYQYYNFVVFAANK</sequence>
<dbReference type="CDD" id="cd02440">
    <property type="entry name" value="AdoMet_MTases"/>
    <property type="match status" value="1"/>
</dbReference>